<feature type="region of interest" description="Disordered" evidence="1">
    <location>
        <begin position="64"/>
        <end position="128"/>
    </location>
</feature>
<organism evidence="2 3">
    <name type="scientific">Friedmanniomyces simplex</name>
    <dbReference type="NCBI Taxonomy" id="329884"/>
    <lineage>
        <taxon>Eukaryota</taxon>
        <taxon>Fungi</taxon>
        <taxon>Dikarya</taxon>
        <taxon>Ascomycota</taxon>
        <taxon>Pezizomycotina</taxon>
        <taxon>Dothideomycetes</taxon>
        <taxon>Dothideomycetidae</taxon>
        <taxon>Mycosphaerellales</taxon>
        <taxon>Teratosphaeriaceae</taxon>
        <taxon>Friedmanniomyces</taxon>
    </lineage>
</organism>
<name>A0A4U0Y712_9PEZI</name>
<reference evidence="2 3" key="1">
    <citation type="submission" date="2017-03" db="EMBL/GenBank/DDBJ databases">
        <title>Genomes of endolithic fungi from Antarctica.</title>
        <authorList>
            <person name="Coleine C."/>
            <person name="Masonjones S."/>
            <person name="Stajich J.E."/>
        </authorList>
    </citation>
    <scope>NUCLEOTIDE SEQUENCE [LARGE SCALE GENOMIC DNA]</scope>
    <source>
        <strain evidence="2 3">CCFEE 5184</strain>
    </source>
</reference>
<feature type="compositionally biased region" description="Polar residues" evidence="1">
    <location>
        <begin position="64"/>
        <end position="77"/>
    </location>
</feature>
<dbReference type="Proteomes" id="UP000309340">
    <property type="component" value="Unassembled WGS sequence"/>
</dbReference>
<dbReference type="EMBL" id="NAJQ01000009">
    <property type="protein sequence ID" value="TKA83435.1"/>
    <property type="molecule type" value="Genomic_DNA"/>
</dbReference>
<feature type="region of interest" description="Disordered" evidence="1">
    <location>
        <begin position="1"/>
        <end position="51"/>
    </location>
</feature>
<proteinExistence type="predicted"/>
<keyword evidence="3" id="KW-1185">Reference proteome</keyword>
<dbReference type="AlphaFoldDB" id="A0A4U0Y712"/>
<gene>
    <name evidence="2" type="ORF">B0A55_00327</name>
</gene>
<feature type="compositionally biased region" description="Polar residues" evidence="1">
    <location>
        <begin position="41"/>
        <end position="51"/>
    </location>
</feature>
<sequence>MSLAILPSSPIAYGQTAMPTLLPSGPSPLKRPKLTLDTHDSSSLFGKASTSLRLETLSATSPTVRNTFQNGYNAAQQRRTRGGKRPSLAPLATNVPSDSSRKPTPLRTELPSSAETPDMTDSSAVSCTSTSTVDSLPAEVPYKVAFNITSILSNSPIPRARTTKSPFAPSRPMFPAAKKVAFRAPLTEDIKTSRYTKAHSDIETSLLAISTLDTDAVKGDEEQETGEATDVEGKAHANGVTVTAPQTGEKRESSDEEDSDTCPATPVAGRRKKSRVWRWTLGPVDACSAQNRRGEKSVSEEELEGI</sequence>
<evidence type="ECO:0000313" key="2">
    <source>
        <dbReference type="EMBL" id="TKA83435.1"/>
    </source>
</evidence>
<protein>
    <submittedName>
        <fullName evidence="2">Uncharacterized protein</fullName>
    </submittedName>
</protein>
<evidence type="ECO:0000313" key="3">
    <source>
        <dbReference type="Proteomes" id="UP000309340"/>
    </source>
</evidence>
<dbReference type="OrthoDB" id="5206740at2759"/>
<dbReference type="STRING" id="329884.A0A4U0Y712"/>
<accession>A0A4U0Y712</accession>
<comment type="caution">
    <text evidence="2">The sequence shown here is derived from an EMBL/GenBank/DDBJ whole genome shotgun (WGS) entry which is preliminary data.</text>
</comment>
<feature type="region of interest" description="Disordered" evidence="1">
    <location>
        <begin position="220"/>
        <end position="306"/>
    </location>
</feature>
<evidence type="ECO:0000256" key="1">
    <source>
        <dbReference type="SAM" id="MobiDB-lite"/>
    </source>
</evidence>
<feature type="compositionally biased region" description="Acidic residues" evidence="1">
    <location>
        <begin position="221"/>
        <end position="230"/>
    </location>
</feature>